<dbReference type="STRING" id="70448.A0A096P894"/>
<evidence type="ECO:0000313" key="2">
    <source>
        <dbReference type="EMBL" id="CEG00129.1"/>
    </source>
</evidence>
<protein>
    <submittedName>
        <fullName evidence="2">MaoC-like domain</fullName>
    </submittedName>
</protein>
<dbReference type="InterPro" id="IPR050965">
    <property type="entry name" value="UPF0336/Enoyl-CoA_hydratase"/>
</dbReference>
<dbReference type="GO" id="GO:0006633">
    <property type="term" value="P:fatty acid biosynthetic process"/>
    <property type="evidence" value="ECO:0007669"/>
    <property type="project" value="TreeGrafter"/>
</dbReference>
<keyword evidence="3" id="KW-1185">Reference proteome</keyword>
<dbReference type="InParanoid" id="A0A096P894"/>
<dbReference type="OrthoDB" id="3592703at2759"/>
<dbReference type="Gene3D" id="3.10.129.10">
    <property type="entry name" value="Hotdog Thioesterase"/>
    <property type="match status" value="1"/>
</dbReference>
<dbReference type="GeneID" id="34946336"/>
<dbReference type="Pfam" id="PF01575">
    <property type="entry name" value="MaoC_dehydratas"/>
    <property type="match status" value="1"/>
</dbReference>
<name>A0A096P894_OSTTA</name>
<reference evidence="3" key="1">
    <citation type="journal article" date="2006" name="Proc. Natl. Acad. Sci. U.S.A.">
        <title>Genome analysis of the smallest free-living eukaryote Ostreococcus tauri unveils many unique features.</title>
        <authorList>
            <person name="Derelle E."/>
            <person name="Ferraz C."/>
            <person name="Rombauts S."/>
            <person name="Rouze P."/>
            <person name="Worden A.Z."/>
            <person name="Robbens S."/>
            <person name="Partensky F."/>
            <person name="Degroeve S."/>
            <person name="Echeynie S."/>
            <person name="Cooke R."/>
            <person name="Saeys Y."/>
            <person name="Wuyts J."/>
            <person name="Jabbari K."/>
            <person name="Bowler C."/>
            <person name="Panaud O."/>
            <person name="Piegu B."/>
            <person name="Ball S.G."/>
            <person name="Ral J.-P."/>
            <person name="Bouget F.-Y."/>
            <person name="Piganeau G."/>
            <person name="De Baets B."/>
            <person name="Picard A."/>
            <person name="Delseny M."/>
            <person name="Demaille J."/>
            <person name="Van de Peer Y."/>
            <person name="Moreau H."/>
        </authorList>
    </citation>
    <scope>NUCLEOTIDE SEQUENCE [LARGE SCALE GENOMIC DNA]</scope>
    <source>
        <strain evidence="3">OTTH 0595 / CCAP 157/2 / RCC745</strain>
    </source>
</reference>
<dbReference type="PANTHER" id="PTHR43437">
    <property type="entry name" value="HYDROXYACYL-THIOESTER DEHYDRATASE TYPE 2, MITOCHONDRIAL-RELATED"/>
    <property type="match status" value="1"/>
</dbReference>
<dbReference type="SUPFAM" id="SSF54637">
    <property type="entry name" value="Thioesterase/thiol ester dehydrase-isomerase"/>
    <property type="match status" value="1"/>
</dbReference>
<dbReference type="KEGG" id="ota:OT_ostta13g01730"/>
<feature type="domain" description="MaoC-like" evidence="1">
    <location>
        <begin position="37"/>
        <end position="132"/>
    </location>
</feature>
<dbReference type="GO" id="GO:0005739">
    <property type="term" value="C:mitochondrion"/>
    <property type="evidence" value="ECO:0007669"/>
    <property type="project" value="TreeGrafter"/>
</dbReference>
<dbReference type="FunCoup" id="A0A096P894">
    <property type="interactions" value="110"/>
</dbReference>
<organism evidence="2 3">
    <name type="scientific">Ostreococcus tauri</name>
    <name type="common">Marine green alga</name>
    <dbReference type="NCBI Taxonomy" id="70448"/>
    <lineage>
        <taxon>Eukaryota</taxon>
        <taxon>Viridiplantae</taxon>
        <taxon>Chlorophyta</taxon>
        <taxon>Mamiellophyceae</taxon>
        <taxon>Mamiellales</taxon>
        <taxon>Bathycoccaceae</taxon>
        <taxon>Ostreococcus</taxon>
    </lineage>
</organism>
<dbReference type="InterPro" id="IPR002539">
    <property type="entry name" value="MaoC-like_dom"/>
</dbReference>
<dbReference type="RefSeq" id="XP_022840216.1">
    <property type="nucleotide sequence ID" value="XM_022982721.1"/>
</dbReference>
<evidence type="ECO:0000313" key="3">
    <source>
        <dbReference type="Proteomes" id="UP000009170"/>
    </source>
</evidence>
<gene>
    <name evidence="2" type="ORF">OT_ostta13g01730</name>
</gene>
<evidence type="ECO:0000259" key="1">
    <source>
        <dbReference type="Pfam" id="PF01575"/>
    </source>
</evidence>
<dbReference type="PANTHER" id="PTHR43437:SF3">
    <property type="entry name" value="HYDROXYACYL-THIOESTER DEHYDRATASE TYPE 2, MITOCHONDRIAL"/>
    <property type="match status" value="1"/>
</dbReference>
<dbReference type="InterPro" id="IPR029069">
    <property type="entry name" value="HotDog_dom_sf"/>
</dbReference>
<dbReference type="GO" id="GO:0019171">
    <property type="term" value="F:(3R)-hydroxyacyl-[acyl-carrier-protein] dehydratase activity"/>
    <property type="evidence" value="ECO:0007669"/>
    <property type="project" value="TreeGrafter"/>
</dbReference>
<dbReference type="AlphaFoldDB" id="A0A096P894"/>
<dbReference type="EMBL" id="CAID01000013">
    <property type="protein sequence ID" value="CEG00129.1"/>
    <property type="molecule type" value="Genomic_DNA"/>
</dbReference>
<proteinExistence type="predicted"/>
<sequence>MLARITAPSRAWTPTSLFSRLVSSRCASSSREGAAYTQKRTFTERDVETFASVTGDMNPIHDARANASAWTGGKLREPAVHGMLVASAFGAALARWKPGAVYASQELKFRAPTRVGEEMEIEIALIRQSGTRARYETTARRVKCGTVCVDGVALAILPEE</sequence>
<reference evidence="2 3" key="2">
    <citation type="journal article" date="2014" name="BMC Genomics">
        <title>An improved genome of the model marine alga Ostreococcus tauri unfolds by assessing Illumina de novo assemblies.</title>
        <authorList>
            <person name="Blanc-Mathieu R."/>
            <person name="Verhelst B."/>
            <person name="Derelle E."/>
            <person name="Rombauts S."/>
            <person name="Bouget F.Y."/>
            <person name="Carre I."/>
            <person name="Chateau A."/>
            <person name="Eyre-Walker A."/>
            <person name="Grimsley N."/>
            <person name="Moreau H."/>
            <person name="Piegu B."/>
            <person name="Rivals E."/>
            <person name="Schackwitz W."/>
            <person name="Van de Peer Y."/>
            <person name="Piganeau G."/>
        </authorList>
    </citation>
    <scope>NUCLEOTIDE SEQUENCE [LARGE SCALE GENOMIC DNA]</scope>
    <source>
        <strain evidence="3">OTTH 0595 / CCAP 157/2 / RCC745</strain>
    </source>
</reference>
<accession>A0A096P894</accession>
<dbReference type="Proteomes" id="UP000009170">
    <property type="component" value="Unassembled WGS sequence"/>
</dbReference>
<comment type="caution">
    <text evidence="2">The sequence shown here is derived from an EMBL/GenBank/DDBJ whole genome shotgun (WGS) entry which is preliminary data.</text>
</comment>